<dbReference type="EMBL" id="FNIZ01000001">
    <property type="protein sequence ID" value="SDN81895.1"/>
    <property type="molecule type" value="Genomic_DNA"/>
</dbReference>
<protein>
    <submittedName>
        <fullName evidence="1">Histidine phosphatase superfamily (Branch 1)</fullName>
    </submittedName>
</protein>
<reference evidence="2" key="1">
    <citation type="submission" date="2016-10" db="EMBL/GenBank/DDBJ databases">
        <authorList>
            <person name="Varghese N."/>
            <person name="Submissions S."/>
        </authorList>
    </citation>
    <scope>NUCLEOTIDE SEQUENCE [LARGE SCALE GENOMIC DNA]</scope>
    <source>
        <strain evidence="2">CGMCC 1.3703</strain>
    </source>
</reference>
<accession>A0A1H0EHM8</accession>
<dbReference type="RefSeq" id="WP_089650640.1">
    <property type="nucleotide sequence ID" value="NZ_FNIZ01000001.1"/>
</dbReference>
<dbReference type="CDD" id="cd07040">
    <property type="entry name" value="HP"/>
    <property type="match status" value="1"/>
</dbReference>
<organism evidence="1 2">
    <name type="scientific">Halobacillus aidingensis</name>
    <dbReference type="NCBI Taxonomy" id="240303"/>
    <lineage>
        <taxon>Bacteria</taxon>
        <taxon>Bacillati</taxon>
        <taxon>Bacillota</taxon>
        <taxon>Bacilli</taxon>
        <taxon>Bacillales</taxon>
        <taxon>Bacillaceae</taxon>
        <taxon>Halobacillus</taxon>
    </lineage>
</organism>
<evidence type="ECO:0000313" key="2">
    <source>
        <dbReference type="Proteomes" id="UP000198860"/>
    </source>
</evidence>
<sequence>MDQVLLEKLQEGGYTLYVRHGEANVGVDQPDFSFQDCSAQRNLSEKGRTQAERYGNAIRRWNIPVAFPVFTSPFCRAKESAMRAFGAEQTLSDPFWSTVYQLNTPIPPYMQSAILTRLSDYLEQAPPEGANRFIIAHSFPKGIAFGAIPSMGTIVVKPYGKGRGFSVAGHFTIEELEEFVKN</sequence>
<dbReference type="SUPFAM" id="SSF53254">
    <property type="entry name" value="Phosphoglycerate mutase-like"/>
    <property type="match status" value="1"/>
</dbReference>
<gene>
    <name evidence="1" type="ORF">SAMN05421677_101198</name>
</gene>
<dbReference type="STRING" id="240303.SAMN05421677_101198"/>
<evidence type="ECO:0000313" key="1">
    <source>
        <dbReference type="EMBL" id="SDN81895.1"/>
    </source>
</evidence>
<keyword evidence="2" id="KW-1185">Reference proteome</keyword>
<dbReference type="AlphaFoldDB" id="A0A1H0EHM8"/>
<dbReference type="OrthoDB" id="2237472at2"/>
<dbReference type="Proteomes" id="UP000198860">
    <property type="component" value="Unassembled WGS sequence"/>
</dbReference>
<dbReference type="InterPro" id="IPR029033">
    <property type="entry name" value="His_PPase_superfam"/>
</dbReference>
<dbReference type="Pfam" id="PF00300">
    <property type="entry name" value="His_Phos_1"/>
    <property type="match status" value="1"/>
</dbReference>
<dbReference type="Gene3D" id="3.40.50.1240">
    <property type="entry name" value="Phosphoglycerate mutase-like"/>
    <property type="match status" value="1"/>
</dbReference>
<proteinExistence type="predicted"/>
<dbReference type="InterPro" id="IPR013078">
    <property type="entry name" value="His_Pase_superF_clade-1"/>
</dbReference>
<name>A0A1H0EHM8_HALAD</name>